<evidence type="ECO:0000259" key="9">
    <source>
        <dbReference type="PROSITE" id="PS50862"/>
    </source>
</evidence>
<evidence type="ECO:0000256" key="6">
    <source>
        <dbReference type="ARBA" id="ARBA00022917"/>
    </source>
</evidence>
<dbReference type="InterPro" id="IPR045864">
    <property type="entry name" value="aa-tRNA-synth_II/BPL/LPL"/>
</dbReference>
<dbReference type="InterPro" id="IPR004364">
    <property type="entry name" value="Aa-tRNA-synt_II"/>
</dbReference>
<dbReference type="NCBIfam" id="TIGR00457">
    <property type="entry name" value="asnS"/>
    <property type="match status" value="1"/>
</dbReference>
<keyword evidence="11" id="KW-1185">Reference proteome</keyword>
<sequence length="556" mass="62716">MVRPILVIQAVPTLRLPPAARPCTQRKYSVRIIGQQPSQAIRTVADLKAWRPETNVLDVEVCGWVRSVRKSSGVRFVDITDGSSMRPMQAVVDKALAMGMRPGAAVRVKGTWYNTVDRETDATDAADEPSVSAHSASHRKATLDHSEMSQNARGPQTVQELQVKTVDILGNSDPQTNPIQNKYQTPESLRYISHLRCRTPLNSTMIRLRSDAIALLTNFFFKEKFQQTHPPIITSSDCEGAGEAFTVRTGSKNEFFRDAKYLTVSTQLHLEALAQSVGNVWTLSPTFRAEQSDTSRHLSEFYMLEAEMGFVEDMNEVMDLVQKMLTSLATGLKELRAATELEMNRLDSRDPAERLAFADLVKREELQRRWAGILSPNKWPRLTYSEAIERLQPVADQFEHKPIWGNGLQSEHEKYLAKEVGYVKADDAYLPIFITQYPREIKAFYMLRSASPPPQGETVDCFDLLVPDLGELAGGSMRENRLSELERNMRLHGLEVPGKKQEKASGLGWYLDLRRWGCPPHGGFGLGFDRLLSYLSGVPNVRDVVTFPRHHQRCDC</sequence>
<evidence type="ECO:0000256" key="5">
    <source>
        <dbReference type="ARBA" id="ARBA00022840"/>
    </source>
</evidence>
<dbReference type="AlphaFoldDB" id="A0A9P7N8M7"/>
<keyword evidence="3" id="KW-0436">Ligase</keyword>
<dbReference type="EMBL" id="SRPW01001302">
    <property type="protein sequence ID" value="KAG6003076.1"/>
    <property type="molecule type" value="Genomic_DNA"/>
</dbReference>
<dbReference type="GO" id="GO:0005739">
    <property type="term" value="C:mitochondrion"/>
    <property type="evidence" value="ECO:0007669"/>
    <property type="project" value="TreeGrafter"/>
</dbReference>
<evidence type="ECO:0000256" key="7">
    <source>
        <dbReference type="ARBA" id="ARBA00023146"/>
    </source>
</evidence>
<comment type="similarity">
    <text evidence="1">Belongs to the class-II aminoacyl-tRNA synthetase family.</text>
</comment>
<dbReference type="InterPro" id="IPR004522">
    <property type="entry name" value="Asn-tRNA-ligase"/>
</dbReference>
<dbReference type="GO" id="GO:0004816">
    <property type="term" value="F:asparagine-tRNA ligase activity"/>
    <property type="evidence" value="ECO:0007669"/>
    <property type="project" value="UniProtKB-EC"/>
</dbReference>
<dbReference type="EC" id="6.1.1.22" evidence="2"/>
<keyword evidence="6" id="KW-0648">Protein biosynthesis</keyword>
<keyword evidence="7" id="KW-0030">Aminoacyl-tRNA synthetase</keyword>
<dbReference type="Pfam" id="PF01336">
    <property type="entry name" value="tRNA_anti-codon"/>
    <property type="match status" value="1"/>
</dbReference>
<feature type="region of interest" description="Disordered" evidence="8">
    <location>
        <begin position="121"/>
        <end position="157"/>
    </location>
</feature>
<protein>
    <recommendedName>
        <fullName evidence="2">asparagine--tRNA ligase</fullName>
        <ecNumber evidence="2">6.1.1.22</ecNumber>
    </recommendedName>
</protein>
<dbReference type="PROSITE" id="PS50862">
    <property type="entry name" value="AA_TRNA_LIGASE_II"/>
    <property type="match status" value="1"/>
</dbReference>
<dbReference type="SUPFAM" id="SSF55681">
    <property type="entry name" value="Class II aaRS and biotin synthetases"/>
    <property type="match status" value="1"/>
</dbReference>
<dbReference type="InterPro" id="IPR004365">
    <property type="entry name" value="NA-bd_OB_tRNA"/>
</dbReference>
<keyword evidence="5" id="KW-0067">ATP-binding</keyword>
<dbReference type="GO" id="GO:0006421">
    <property type="term" value="P:asparaginyl-tRNA aminoacylation"/>
    <property type="evidence" value="ECO:0007669"/>
    <property type="project" value="InterPro"/>
</dbReference>
<accession>A0A9P7N8M7</accession>
<proteinExistence type="inferred from homology"/>
<gene>
    <name evidence="10" type="ORF">E4U43_000974</name>
</gene>
<dbReference type="GO" id="GO:0005524">
    <property type="term" value="F:ATP binding"/>
    <property type="evidence" value="ECO:0007669"/>
    <property type="project" value="UniProtKB-KW"/>
</dbReference>
<dbReference type="CDD" id="cd00776">
    <property type="entry name" value="AsxRS_core"/>
    <property type="match status" value="1"/>
</dbReference>
<evidence type="ECO:0000256" key="1">
    <source>
        <dbReference type="ARBA" id="ARBA00008226"/>
    </source>
</evidence>
<dbReference type="GO" id="GO:0003676">
    <property type="term" value="F:nucleic acid binding"/>
    <property type="evidence" value="ECO:0007669"/>
    <property type="project" value="InterPro"/>
</dbReference>
<organism evidence="10 11">
    <name type="scientific">Claviceps pusilla</name>
    <dbReference type="NCBI Taxonomy" id="123648"/>
    <lineage>
        <taxon>Eukaryota</taxon>
        <taxon>Fungi</taxon>
        <taxon>Dikarya</taxon>
        <taxon>Ascomycota</taxon>
        <taxon>Pezizomycotina</taxon>
        <taxon>Sordariomycetes</taxon>
        <taxon>Hypocreomycetidae</taxon>
        <taxon>Hypocreales</taxon>
        <taxon>Clavicipitaceae</taxon>
        <taxon>Claviceps</taxon>
    </lineage>
</organism>
<dbReference type="Gene3D" id="3.30.930.10">
    <property type="entry name" value="Bira Bifunctional Protein, Domain 2"/>
    <property type="match status" value="1"/>
</dbReference>
<evidence type="ECO:0000256" key="8">
    <source>
        <dbReference type="SAM" id="MobiDB-lite"/>
    </source>
</evidence>
<dbReference type="OrthoDB" id="43906at2759"/>
<evidence type="ECO:0000313" key="11">
    <source>
        <dbReference type="Proteomes" id="UP000748025"/>
    </source>
</evidence>
<keyword evidence="4" id="KW-0547">Nucleotide-binding</keyword>
<feature type="domain" description="Aminoacyl-transfer RNA synthetases class-II family profile" evidence="9">
    <location>
        <begin position="206"/>
        <end position="548"/>
    </location>
</feature>
<dbReference type="PANTHER" id="PTHR22594:SF34">
    <property type="entry name" value="ASPARAGINE--TRNA LIGASE, MITOCHONDRIAL-RELATED"/>
    <property type="match status" value="1"/>
</dbReference>
<dbReference type="InterPro" id="IPR006195">
    <property type="entry name" value="aa-tRNA-synth_II"/>
</dbReference>
<dbReference type="PANTHER" id="PTHR22594">
    <property type="entry name" value="ASPARTYL/LYSYL-TRNA SYNTHETASE"/>
    <property type="match status" value="1"/>
</dbReference>
<dbReference type="SUPFAM" id="SSF50249">
    <property type="entry name" value="Nucleic acid-binding proteins"/>
    <property type="match status" value="1"/>
</dbReference>
<name>A0A9P7N8M7_9HYPO</name>
<dbReference type="Pfam" id="PF00152">
    <property type="entry name" value="tRNA-synt_2"/>
    <property type="match status" value="1"/>
</dbReference>
<evidence type="ECO:0000256" key="2">
    <source>
        <dbReference type="ARBA" id="ARBA00012816"/>
    </source>
</evidence>
<dbReference type="PRINTS" id="PR01042">
    <property type="entry name" value="TRNASYNTHASP"/>
</dbReference>
<dbReference type="InterPro" id="IPR012340">
    <property type="entry name" value="NA-bd_OB-fold"/>
</dbReference>
<comment type="caution">
    <text evidence="10">The sequence shown here is derived from an EMBL/GenBank/DDBJ whole genome shotgun (WGS) entry which is preliminary data.</text>
</comment>
<reference evidence="10" key="1">
    <citation type="journal article" date="2020" name="bioRxiv">
        <title>Whole genome comparisons of ergot fungi reveals the divergence and evolution of species within the genus Claviceps are the result of varying mechanisms driving genome evolution and host range expansion.</title>
        <authorList>
            <person name="Wyka S.A."/>
            <person name="Mondo S.J."/>
            <person name="Liu M."/>
            <person name="Dettman J."/>
            <person name="Nalam V."/>
            <person name="Broders K.D."/>
        </authorList>
    </citation>
    <scope>NUCLEOTIDE SEQUENCE</scope>
    <source>
        <strain evidence="10">CCC 602</strain>
    </source>
</reference>
<evidence type="ECO:0000256" key="3">
    <source>
        <dbReference type="ARBA" id="ARBA00022598"/>
    </source>
</evidence>
<dbReference type="Proteomes" id="UP000748025">
    <property type="component" value="Unassembled WGS sequence"/>
</dbReference>
<dbReference type="CDD" id="cd04318">
    <property type="entry name" value="EcAsnRS_like_N"/>
    <property type="match status" value="1"/>
</dbReference>
<dbReference type="Gene3D" id="2.40.50.140">
    <property type="entry name" value="Nucleic acid-binding proteins"/>
    <property type="match status" value="1"/>
</dbReference>
<evidence type="ECO:0000313" key="10">
    <source>
        <dbReference type="EMBL" id="KAG6003076.1"/>
    </source>
</evidence>
<evidence type="ECO:0000256" key="4">
    <source>
        <dbReference type="ARBA" id="ARBA00022741"/>
    </source>
</evidence>
<feature type="compositionally biased region" description="Polar residues" evidence="8">
    <location>
        <begin position="148"/>
        <end position="157"/>
    </location>
</feature>
<dbReference type="InterPro" id="IPR002312">
    <property type="entry name" value="Asp/Asn-tRNA-synth_IIb"/>
</dbReference>